<keyword evidence="2 7" id="KW-0812">Transmembrane</keyword>
<sequence length="350" mass="39375">MEKFSKWRDSGTGIQPFLQPVPTRTQRGLVLSAFGLVKDYIVGPLLAGIRLTALATITVVDCATNALGSLLVIPSVKRAWSRCTRSLLAALALFILGFHWIDTKTVGLQKGRRTSKEVRQRGQKKRQRNVRSGDIIIANHISYIDILYLVARYNPVFIEIDNATTYARPVSMWSALRSPARQTPALLQAKDARPLKAITEEARIGCLGPVVVFPENATSNGRALLQFLSVFEEVENQDEKSTIHIMAFKYPFQSFSPTFSVGNQLTHLFRLGCQMYNSLVIRVLEQDEAPRIADSAMFCDEDAEPVDLDEAVKAKLLQLSRLRMTKLTAMDKRDFLAFYYLRSKGYRPTI</sequence>
<dbReference type="AlphaFoldDB" id="A0A2G5BDL1"/>
<keyword evidence="9" id="KW-1185">Reference proteome</keyword>
<protein>
    <recommendedName>
        <fullName evidence="10">Phospholipid/glycerol acyltransferase domain-containing protein</fullName>
    </recommendedName>
</protein>
<reference evidence="8 9" key="1">
    <citation type="journal article" date="2015" name="Genome Biol. Evol.">
        <title>Phylogenomic analyses indicate that early fungi evolved digesting cell walls of algal ancestors of land plants.</title>
        <authorList>
            <person name="Chang Y."/>
            <person name="Wang S."/>
            <person name="Sekimoto S."/>
            <person name="Aerts A.L."/>
            <person name="Choi C."/>
            <person name="Clum A."/>
            <person name="LaButti K.M."/>
            <person name="Lindquist E.A."/>
            <person name="Yee Ngan C."/>
            <person name="Ohm R.A."/>
            <person name="Salamov A.A."/>
            <person name="Grigoriev I.V."/>
            <person name="Spatafora J.W."/>
            <person name="Berbee M.L."/>
        </authorList>
    </citation>
    <scope>NUCLEOTIDE SEQUENCE [LARGE SCALE GENOMIC DNA]</scope>
    <source>
        <strain evidence="8 9">NRRL 1564</strain>
    </source>
</reference>
<dbReference type="Proteomes" id="UP000242474">
    <property type="component" value="Unassembled WGS sequence"/>
</dbReference>
<evidence type="ECO:0000256" key="1">
    <source>
        <dbReference type="ARBA" id="ARBA00022679"/>
    </source>
</evidence>
<evidence type="ECO:0000256" key="5">
    <source>
        <dbReference type="ARBA" id="ARBA00023136"/>
    </source>
</evidence>
<accession>A0A2G5BDL1</accession>
<keyword evidence="5 7" id="KW-0472">Membrane</keyword>
<dbReference type="PANTHER" id="PTHR23063">
    <property type="entry name" value="PHOSPHOLIPID ACYLTRANSFERASE"/>
    <property type="match status" value="1"/>
</dbReference>
<name>A0A2G5BDL1_COERN</name>
<dbReference type="GO" id="GO:0016746">
    <property type="term" value="F:acyltransferase activity"/>
    <property type="evidence" value="ECO:0007669"/>
    <property type="project" value="UniProtKB-KW"/>
</dbReference>
<keyword evidence="3 7" id="KW-1133">Transmembrane helix</keyword>
<proteinExistence type="predicted"/>
<keyword evidence="1" id="KW-0808">Transferase</keyword>
<keyword evidence="6" id="KW-0012">Acyltransferase</keyword>
<evidence type="ECO:0000256" key="4">
    <source>
        <dbReference type="ARBA" id="ARBA00023098"/>
    </source>
</evidence>
<dbReference type="SUPFAM" id="SSF69593">
    <property type="entry name" value="Glycerol-3-phosphate (1)-acyltransferase"/>
    <property type="match status" value="1"/>
</dbReference>
<gene>
    <name evidence="8" type="ORF">COEREDRAFT_86503</name>
</gene>
<dbReference type="STRING" id="763665.A0A2G5BDL1"/>
<feature type="transmembrane region" description="Helical" evidence="7">
    <location>
        <begin position="85"/>
        <end position="101"/>
    </location>
</feature>
<dbReference type="EMBL" id="KZ303496">
    <property type="protein sequence ID" value="PIA17106.1"/>
    <property type="molecule type" value="Genomic_DNA"/>
</dbReference>
<evidence type="ECO:0000256" key="7">
    <source>
        <dbReference type="SAM" id="Phobius"/>
    </source>
</evidence>
<feature type="transmembrane region" description="Helical" evidence="7">
    <location>
        <begin position="53"/>
        <end position="73"/>
    </location>
</feature>
<organism evidence="8 9">
    <name type="scientific">Coemansia reversa (strain ATCC 12441 / NRRL 1564)</name>
    <dbReference type="NCBI Taxonomy" id="763665"/>
    <lineage>
        <taxon>Eukaryota</taxon>
        <taxon>Fungi</taxon>
        <taxon>Fungi incertae sedis</taxon>
        <taxon>Zoopagomycota</taxon>
        <taxon>Kickxellomycotina</taxon>
        <taxon>Kickxellomycetes</taxon>
        <taxon>Kickxellales</taxon>
        <taxon>Kickxellaceae</taxon>
        <taxon>Coemansia</taxon>
    </lineage>
</organism>
<keyword evidence="4" id="KW-0443">Lipid metabolism</keyword>
<evidence type="ECO:0000256" key="6">
    <source>
        <dbReference type="ARBA" id="ARBA00023315"/>
    </source>
</evidence>
<evidence type="ECO:0000313" key="9">
    <source>
        <dbReference type="Proteomes" id="UP000242474"/>
    </source>
</evidence>
<dbReference type="OrthoDB" id="272512at2759"/>
<evidence type="ECO:0000313" key="8">
    <source>
        <dbReference type="EMBL" id="PIA17106.1"/>
    </source>
</evidence>
<evidence type="ECO:0000256" key="3">
    <source>
        <dbReference type="ARBA" id="ARBA00022989"/>
    </source>
</evidence>
<dbReference type="PANTHER" id="PTHR23063:SF60">
    <property type="entry name" value="LYSOPHOSPHATIDIC ACID:OLEOYL-COA ACYLTRANSFERASE 1"/>
    <property type="match status" value="1"/>
</dbReference>
<evidence type="ECO:0000256" key="2">
    <source>
        <dbReference type="ARBA" id="ARBA00022692"/>
    </source>
</evidence>
<dbReference type="GO" id="GO:0006629">
    <property type="term" value="P:lipid metabolic process"/>
    <property type="evidence" value="ECO:0007669"/>
    <property type="project" value="UniProtKB-KW"/>
</dbReference>
<evidence type="ECO:0008006" key="10">
    <source>
        <dbReference type="Google" id="ProtNLM"/>
    </source>
</evidence>